<dbReference type="InterPro" id="IPR003121">
    <property type="entry name" value="SWIB_MDM2_domain"/>
</dbReference>
<dbReference type="InterPro" id="IPR036885">
    <property type="entry name" value="SWIB_MDM2_dom_sf"/>
</dbReference>
<gene>
    <name evidence="2" type="primary">SMARCD2_1</name>
    <name evidence="2" type="ORF">OS493_030540</name>
</gene>
<accession>A0A9X0CKK4</accession>
<name>A0A9X0CKK4_9CNID</name>
<dbReference type="AlphaFoldDB" id="A0A9X0CKK4"/>
<dbReference type="OrthoDB" id="10263741at2759"/>
<dbReference type="Pfam" id="PF02201">
    <property type="entry name" value="SWIB"/>
    <property type="match status" value="1"/>
</dbReference>
<evidence type="ECO:0000259" key="1">
    <source>
        <dbReference type="SMART" id="SM00151"/>
    </source>
</evidence>
<proteinExistence type="predicted"/>
<keyword evidence="3" id="KW-1185">Reference proteome</keyword>
<reference evidence="2" key="1">
    <citation type="submission" date="2023-01" db="EMBL/GenBank/DDBJ databases">
        <title>Genome assembly of the deep-sea coral Lophelia pertusa.</title>
        <authorList>
            <person name="Herrera S."/>
            <person name="Cordes E."/>
        </authorList>
    </citation>
    <scope>NUCLEOTIDE SEQUENCE</scope>
    <source>
        <strain evidence="2">USNM1676648</strain>
        <tissue evidence="2">Polyp</tissue>
    </source>
</reference>
<dbReference type="Proteomes" id="UP001163046">
    <property type="component" value="Unassembled WGS sequence"/>
</dbReference>
<dbReference type="InterPro" id="IPR019835">
    <property type="entry name" value="SWIB_domain"/>
</dbReference>
<evidence type="ECO:0000313" key="2">
    <source>
        <dbReference type="EMBL" id="KAJ7354763.1"/>
    </source>
</evidence>
<dbReference type="PANTHER" id="PTHR13844">
    <property type="entry name" value="SWI/SNF-RELATED MATRIX-ASSOCIATED ACTIN-DEPENDENT REGULATOR OF CHROMATIN SUBFAMILY D"/>
    <property type="match status" value="1"/>
</dbReference>
<sequence>MADKILPQRVRDLVPESQAYMDLLAFERKLDATIMRKRLDIQEALKRPMKDEENIVPSWELRVEGRLLEETQPPKTDGPRQKRKFSTYFKSLVIELDRELYGPDNHLVEWHRTSATQETDGFQVKRPGEENVKCTIMFLLDYQPPQYKLDPRLARLMGIHTQTRPVIVNAIWQYIKIFECNRMKFSEIPQRLSALLLPPDPIVIHHLISKDTPENKRTTCYDIEVEVDDTLKAQMQSFLLSTASQNEIAAYDNKIYETVETINQLKINREFFLGFARDPPEFINQWIQSQSQDLKVMTDVVGNPEEERRADFFHLPWSQEAVCRYFYGKVQQKRAELEQALGIRGT</sequence>
<dbReference type="SMART" id="SM00151">
    <property type="entry name" value="SWIB"/>
    <property type="match status" value="1"/>
</dbReference>
<dbReference type="Gene3D" id="1.10.245.10">
    <property type="entry name" value="SWIB/MDM2 domain"/>
    <property type="match status" value="1"/>
</dbReference>
<organism evidence="2 3">
    <name type="scientific">Desmophyllum pertusum</name>
    <dbReference type="NCBI Taxonomy" id="174260"/>
    <lineage>
        <taxon>Eukaryota</taxon>
        <taxon>Metazoa</taxon>
        <taxon>Cnidaria</taxon>
        <taxon>Anthozoa</taxon>
        <taxon>Hexacorallia</taxon>
        <taxon>Scleractinia</taxon>
        <taxon>Caryophylliina</taxon>
        <taxon>Caryophylliidae</taxon>
        <taxon>Desmophyllum</taxon>
    </lineage>
</organism>
<feature type="domain" description="SWIB" evidence="1">
    <location>
        <begin position="143"/>
        <end position="201"/>
    </location>
</feature>
<dbReference type="SUPFAM" id="SSF47592">
    <property type="entry name" value="SWIB/MDM2 domain"/>
    <property type="match status" value="1"/>
</dbReference>
<comment type="caution">
    <text evidence="2">The sequence shown here is derived from an EMBL/GenBank/DDBJ whole genome shotgun (WGS) entry which is preliminary data.</text>
</comment>
<protein>
    <submittedName>
        <fullName evidence="2">SWI SNF, matrix associated, actin dependent regulator of chromatin, sub d, member 2</fullName>
    </submittedName>
</protein>
<dbReference type="EMBL" id="MU827334">
    <property type="protein sequence ID" value="KAJ7354763.1"/>
    <property type="molecule type" value="Genomic_DNA"/>
</dbReference>
<evidence type="ECO:0000313" key="3">
    <source>
        <dbReference type="Proteomes" id="UP001163046"/>
    </source>
</evidence>